<evidence type="ECO:0000256" key="8">
    <source>
        <dbReference type="SAM" id="Phobius"/>
    </source>
</evidence>
<evidence type="ECO:0000313" key="11">
    <source>
        <dbReference type="Proteomes" id="UP000294555"/>
    </source>
</evidence>
<feature type="transmembrane region" description="Helical" evidence="8">
    <location>
        <begin position="374"/>
        <end position="398"/>
    </location>
</feature>
<feature type="transmembrane region" description="Helical" evidence="8">
    <location>
        <begin position="348"/>
        <end position="368"/>
    </location>
</feature>
<dbReference type="PROSITE" id="PS50850">
    <property type="entry name" value="MFS"/>
    <property type="match status" value="1"/>
</dbReference>
<dbReference type="InterPro" id="IPR011701">
    <property type="entry name" value="MFS"/>
</dbReference>
<keyword evidence="3" id="KW-0813">Transport</keyword>
<evidence type="ECO:0000259" key="9">
    <source>
        <dbReference type="PROSITE" id="PS50850"/>
    </source>
</evidence>
<keyword evidence="7 8" id="KW-0472">Membrane</keyword>
<feature type="transmembrane region" description="Helical" evidence="8">
    <location>
        <begin position="24"/>
        <end position="41"/>
    </location>
</feature>
<evidence type="ECO:0000256" key="1">
    <source>
        <dbReference type="ARBA" id="ARBA00004651"/>
    </source>
</evidence>
<evidence type="ECO:0000256" key="3">
    <source>
        <dbReference type="ARBA" id="ARBA00022448"/>
    </source>
</evidence>
<keyword evidence="4" id="KW-1003">Cell membrane</keyword>
<comment type="subcellular location">
    <subcellularLocation>
        <location evidence="1">Cell membrane</location>
        <topology evidence="1">Multi-pass membrane protein</topology>
    </subcellularLocation>
</comment>
<comment type="caution">
    <text evidence="10">The sequence shown here is derived from an EMBL/GenBank/DDBJ whole genome shotgun (WGS) entry which is preliminary data.</text>
</comment>
<feature type="transmembrane region" description="Helical" evidence="8">
    <location>
        <begin position="114"/>
        <end position="136"/>
    </location>
</feature>
<feature type="transmembrane region" description="Helical" evidence="8">
    <location>
        <begin position="148"/>
        <end position="169"/>
    </location>
</feature>
<proteinExistence type="inferred from homology"/>
<dbReference type="Pfam" id="PF07690">
    <property type="entry name" value="MFS_1"/>
    <property type="match status" value="1"/>
</dbReference>
<feature type="transmembrane region" description="Helical" evidence="8">
    <location>
        <begin position="311"/>
        <end position="328"/>
    </location>
</feature>
<evidence type="ECO:0000256" key="6">
    <source>
        <dbReference type="ARBA" id="ARBA00022989"/>
    </source>
</evidence>
<sequence length="404" mass="42482">MPIHTPAHRRAAPSSIASSDRRRFWAIALCACCPFLAVYATQPLLPSLAQLFGTSESEVSLTVTATTLAVAIAAPFSGVIADTIGRKRVIVACILGLSIPMALASTATSLEQLIVWRFVQGLFIPGIFSVTLAYVGEEWRGKNISMGMSAYVSGGVVGSVSGRVISGLAADIHSWRASFLVLACFIALGGLCVWLLLPRSQHFARQRDIGTGLLNMARHLKNPRLVAIYACAFNNLFVFVSVFTYITFYLVKPPFLLGKAALGFMFLLNLFGAFANPFAGRWMGRAGYKIGLIAALATSTVGILLTLIPNLIVAFIGVALISTGVFVAQTAATGQMGLVAGKAKSSAAGVYVCCYYAGGSVGAFLPGFAYAAGGWPACIALILGVKLVSAVIGIKYFGSAMPEN</sequence>
<dbReference type="GO" id="GO:0005886">
    <property type="term" value="C:plasma membrane"/>
    <property type="evidence" value="ECO:0007669"/>
    <property type="project" value="UniProtKB-SubCell"/>
</dbReference>
<dbReference type="Proteomes" id="UP000294555">
    <property type="component" value="Unassembled WGS sequence"/>
</dbReference>
<reference evidence="10 11" key="1">
    <citation type="submission" date="2019-02" db="EMBL/GenBank/DDBJ databases">
        <title>Investigation of anaerobic lignin degradation for improved lignocellulosic biofuels.</title>
        <authorList>
            <person name="Deangelis K."/>
        </authorList>
    </citation>
    <scope>NUCLEOTIDE SEQUENCE [LARGE SCALE GENOMIC DNA]</scope>
    <source>
        <strain evidence="10 11">159R</strain>
    </source>
</reference>
<gene>
    <name evidence="10" type="ORF">EZJ58_5302</name>
</gene>
<keyword evidence="6 8" id="KW-1133">Transmembrane helix</keyword>
<protein>
    <submittedName>
        <fullName evidence="10">Putative MFS family arabinose efflux permease</fullName>
    </submittedName>
</protein>
<feature type="transmembrane region" description="Helical" evidence="8">
    <location>
        <begin position="226"/>
        <end position="250"/>
    </location>
</feature>
<feature type="transmembrane region" description="Helical" evidence="8">
    <location>
        <begin position="175"/>
        <end position="197"/>
    </location>
</feature>
<keyword evidence="11" id="KW-1185">Reference proteome</keyword>
<evidence type="ECO:0000256" key="4">
    <source>
        <dbReference type="ARBA" id="ARBA00022475"/>
    </source>
</evidence>
<evidence type="ECO:0000256" key="2">
    <source>
        <dbReference type="ARBA" id="ARBA00008335"/>
    </source>
</evidence>
<evidence type="ECO:0000313" key="10">
    <source>
        <dbReference type="EMBL" id="TCL07000.1"/>
    </source>
</evidence>
<evidence type="ECO:0000256" key="7">
    <source>
        <dbReference type="ARBA" id="ARBA00023136"/>
    </source>
</evidence>
<feature type="transmembrane region" description="Helical" evidence="8">
    <location>
        <begin position="88"/>
        <end position="108"/>
    </location>
</feature>
<comment type="similarity">
    <text evidence="2">Belongs to the major facilitator superfamily.</text>
</comment>
<keyword evidence="5 8" id="KW-0812">Transmembrane</keyword>
<dbReference type="EMBL" id="SJOI01000001">
    <property type="protein sequence ID" value="TCL07000.1"/>
    <property type="molecule type" value="Genomic_DNA"/>
</dbReference>
<feature type="transmembrane region" description="Helical" evidence="8">
    <location>
        <begin position="61"/>
        <end position="81"/>
    </location>
</feature>
<feature type="transmembrane region" description="Helical" evidence="8">
    <location>
        <begin position="286"/>
        <end position="305"/>
    </location>
</feature>
<dbReference type="SUPFAM" id="SSF103473">
    <property type="entry name" value="MFS general substrate transporter"/>
    <property type="match status" value="1"/>
</dbReference>
<dbReference type="PANTHER" id="PTHR43271:SF2">
    <property type="entry name" value="BLL2771 PROTEIN"/>
    <property type="match status" value="1"/>
</dbReference>
<name>A0A4R1NRE3_9GAMM</name>
<accession>A0A4R1NRE3</accession>
<dbReference type="OrthoDB" id="63984at2"/>
<dbReference type="GO" id="GO:0022857">
    <property type="term" value="F:transmembrane transporter activity"/>
    <property type="evidence" value="ECO:0007669"/>
    <property type="project" value="InterPro"/>
</dbReference>
<dbReference type="PANTHER" id="PTHR43271">
    <property type="entry name" value="BLL2771 PROTEIN"/>
    <property type="match status" value="1"/>
</dbReference>
<dbReference type="InterPro" id="IPR020846">
    <property type="entry name" value="MFS_dom"/>
</dbReference>
<dbReference type="Gene3D" id="1.20.1250.20">
    <property type="entry name" value="MFS general substrate transporter like domains"/>
    <property type="match status" value="1"/>
</dbReference>
<dbReference type="AlphaFoldDB" id="A0A4R1NRE3"/>
<feature type="domain" description="Major facilitator superfamily (MFS) profile" evidence="9">
    <location>
        <begin position="1"/>
        <end position="401"/>
    </location>
</feature>
<dbReference type="CDD" id="cd17324">
    <property type="entry name" value="MFS_NepI_like"/>
    <property type="match status" value="1"/>
</dbReference>
<dbReference type="RefSeq" id="WP_132926853.1">
    <property type="nucleotide sequence ID" value="NZ_SJOI01000001.1"/>
</dbReference>
<evidence type="ECO:0000256" key="5">
    <source>
        <dbReference type="ARBA" id="ARBA00022692"/>
    </source>
</evidence>
<organism evidence="10 11">
    <name type="scientific">Sodalis ligni</name>
    <dbReference type="NCBI Taxonomy" id="2697027"/>
    <lineage>
        <taxon>Bacteria</taxon>
        <taxon>Pseudomonadati</taxon>
        <taxon>Pseudomonadota</taxon>
        <taxon>Gammaproteobacteria</taxon>
        <taxon>Enterobacterales</taxon>
        <taxon>Bruguierivoracaceae</taxon>
        <taxon>Sodalis</taxon>
    </lineage>
</organism>
<dbReference type="InterPro" id="IPR036259">
    <property type="entry name" value="MFS_trans_sf"/>
</dbReference>
<feature type="transmembrane region" description="Helical" evidence="8">
    <location>
        <begin position="256"/>
        <end position="274"/>
    </location>
</feature>